<reference evidence="1" key="1">
    <citation type="submission" date="2014-07" db="EMBL/GenBank/DDBJ databases">
        <authorList>
            <person name="Martin A.A"/>
            <person name="De Silva N."/>
        </authorList>
    </citation>
    <scope>NUCLEOTIDE SEQUENCE</scope>
</reference>
<protein>
    <submittedName>
        <fullName evidence="2">C6 domain-containing protein</fullName>
    </submittedName>
</protein>
<keyword evidence="1" id="KW-1185">Reference proteome</keyword>
<organism evidence="1 2">
    <name type="scientific">Strongyloides venezuelensis</name>
    <name type="common">Threadworm</name>
    <dbReference type="NCBI Taxonomy" id="75913"/>
    <lineage>
        <taxon>Eukaryota</taxon>
        <taxon>Metazoa</taxon>
        <taxon>Ecdysozoa</taxon>
        <taxon>Nematoda</taxon>
        <taxon>Chromadorea</taxon>
        <taxon>Rhabditida</taxon>
        <taxon>Tylenchina</taxon>
        <taxon>Panagrolaimomorpha</taxon>
        <taxon>Strongyloidoidea</taxon>
        <taxon>Strongyloididae</taxon>
        <taxon>Strongyloides</taxon>
    </lineage>
</organism>
<proteinExistence type="predicted"/>
<dbReference type="Proteomes" id="UP000035680">
    <property type="component" value="Unassembled WGS sequence"/>
</dbReference>
<dbReference type="AlphaFoldDB" id="A0A0K0FMV8"/>
<sequence>MNYNNFFKFFLFSILYNASEFCMTTSGNTLTTTTTSLPLITTTALTTTVTITQTTTTTALTTTTNAITCGAITVLKNDPANSLDITQTETQQADGTSVLEIECVSPDPLTTVTFFWNNGNNGMTASTTNTITASLICGNNGNWELTQPDPATGNDVTTEITQIECVFI</sequence>
<dbReference type="WBParaSite" id="SVE_1033700.1">
    <property type="protein sequence ID" value="SVE_1033700.1"/>
    <property type="gene ID" value="SVE_1033700"/>
</dbReference>
<accession>A0A0K0FMV8</accession>
<reference evidence="2" key="2">
    <citation type="submission" date="2015-08" db="UniProtKB">
        <authorList>
            <consortium name="WormBaseParasite"/>
        </authorList>
    </citation>
    <scope>IDENTIFICATION</scope>
</reference>
<evidence type="ECO:0000313" key="1">
    <source>
        <dbReference type="Proteomes" id="UP000035680"/>
    </source>
</evidence>
<evidence type="ECO:0000313" key="2">
    <source>
        <dbReference type="WBParaSite" id="SVE_1033700.1"/>
    </source>
</evidence>
<name>A0A0K0FMV8_STRVS</name>